<accession>A0AAV9U4V6</accession>
<dbReference type="EMBL" id="JAVHNS010000016">
    <property type="protein sequence ID" value="KAK6333632.1"/>
    <property type="molecule type" value="Genomic_DNA"/>
</dbReference>
<name>A0AAV9U4V6_9PEZI</name>
<keyword evidence="4" id="KW-0479">Metal-binding</keyword>
<evidence type="ECO:0000313" key="18">
    <source>
        <dbReference type="EMBL" id="KAK6333632.1"/>
    </source>
</evidence>
<dbReference type="InterPro" id="IPR005103">
    <property type="entry name" value="AA9_LPMO"/>
</dbReference>
<keyword evidence="10" id="KW-0119">Carbohydrate metabolism</keyword>
<feature type="signal peptide" evidence="16">
    <location>
        <begin position="1"/>
        <end position="17"/>
    </location>
</feature>
<feature type="compositionally biased region" description="Polar residues" evidence="15">
    <location>
        <begin position="242"/>
        <end position="258"/>
    </location>
</feature>
<feature type="domain" description="Auxiliary Activity family 9 catalytic" evidence="17">
    <location>
        <begin position="18"/>
        <end position="231"/>
    </location>
</feature>
<evidence type="ECO:0000256" key="11">
    <source>
        <dbReference type="ARBA" id="ARBA00023326"/>
    </source>
</evidence>
<comment type="catalytic activity">
    <reaction evidence="13">
        <text>[(1-&gt;4)-beta-D-glucosyl]n+m + reduced acceptor + O2 = 4-dehydro-beta-D-glucosyl-[(1-&gt;4)-beta-D-glucosyl]n-1 + [(1-&gt;4)-beta-D-glucosyl]m + acceptor + H2O.</text>
        <dbReference type="EC" id="1.14.99.56"/>
    </reaction>
</comment>
<evidence type="ECO:0000256" key="9">
    <source>
        <dbReference type="ARBA" id="ARBA00023157"/>
    </source>
</evidence>
<dbReference type="Gene3D" id="2.70.50.70">
    <property type="match status" value="1"/>
</dbReference>
<evidence type="ECO:0000256" key="5">
    <source>
        <dbReference type="ARBA" id="ARBA00023001"/>
    </source>
</evidence>
<evidence type="ECO:0000256" key="12">
    <source>
        <dbReference type="ARBA" id="ARBA00044502"/>
    </source>
</evidence>
<feature type="compositionally biased region" description="Acidic residues" evidence="15">
    <location>
        <begin position="331"/>
        <end position="343"/>
    </location>
</feature>
<evidence type="ECO:0000256" key="6">
    <source>
        <dbReference type="ARBA" id="ARBA00023002"/>
    </source>
</evidence>
<dbReference type="PANTHER" id="PTHR33353:SF6">
    <property type="entry name" value="ENDOGLUCANASE IV"/>
    <property type="match status" value="1"/>
</dbReference>
<dbReference type="PANTHER" id="PTHR33353">
    <property type="entry name" value="PUTATIVE (AFU_ORTHOLOGUE AFUA_1G12560)-RELATED"/>
    <property type="match status" value="1"/>
</dbReference>
<dbReference type="CDD" id="cd21175">
    <property type="entry name" value="LPMO_AA9"/>
    <property type="match status" value="1"/>
</dbReference>
<evidence type="ECO:0000256" key="13">
    <source>
        <dbReference type="ARBA" id="ARBA00045077"/>
    </source>
</evidence>
<organism evidence="18 19">
    <name type="scientific">Orbilia blumenaviensis</name>
    <dbReference type="NCBI Taxonomy" id="1796055"/>
    <lineage>
        <taxon>Eukaryota</taxon>
        <taxon>Fungi</taxon>
        <taxon>Dikarya</taxon>
        <taxon>Ascomycota</taxon>
        <taxon>Pezizomycotina</taxon>
        <taxon>Orbiliomycetes</taxon>
        <taxon>Orbiliales</taxon>
        <taxon>Orbiliaceae</taxon>
        <taxon>Orbilia</taxon>
    </lineage>
</organism>
<comment type="cofactor">
    <cofactor evidence="1">
        <name>Cu(2+)</name>
        <dbReference type="ChEBI" id="CHEBI:29036"/>
    </cofactor>
</comment>
<evidence type="ECO:0000259" key="17">
    <source>
        <dbReference type="Pfam" id="PF03443"/>
    </source>
</evidence>
<dbReference type="Pfam" id="PF03443">
    <property type="entry name" value="AA9"/>
    <property type="match status" value="1"/>
</dbReference>
<evidence type="ECO:0000256" key="4">
    <source>
        <dbReference type="ARBA" id="ARBA00022723"/>
    </source>
</evidence>
<keyword evidence="9" id="KW-1015">Disulfide bond</keyword>
<feature type="region of interest" description="Disordered" evidence="15">
    <location>
        <begin position="239"/>
        <end position="258"/>
    </location>
</feature>
<gene>
    <name evidence="18" type="ORF">TWF730_003817</name>
</gene>
<evidence type="ECO:0000256" key="14">
    <source>
        <dbReference type="ARBA" id="ARBA00047174"/>
    </source>
</evidence>
<evidence type="ECO:0000256" key="16">
    <source>
        <dbReference type="SAM" id="SignalP"/>
    </source>
</evidence>
<dbReference type="EC" id="1.14.99.56" evidence="14"/>
<keyword evidence="6" id="KW-0560">Oxidoreductase</keyword>
<feature type="chain" id="PRO_5043799186" description="lytic cellulose monooxygenase (C4-dehydrogenating)" evidence="16">
    <location>
        <begin position="18"/>
        <end position="566"/>
    </location>
</feature>
<dbReference type="InterPro" id="IPR049892">
    <property type="entry name" value="AA9"/>
</dbReference>
<keyword evidence="16" id="KW-0732">Signal</keyword>
<keyword evidence="8" id="KW-0503">Monooxygenase</keyword>
<comment type="similarity">
    <text evidence="12">Belongs to the polysaccharide monooxygenase AA9 family.</text>
</comment>
<dbReference type="AlphaFoldDB" id="A0AAV9U4V6"/>
<evidence type="ECO:0000256" key="1">
    <source>
        <dbReference type="ARBA" id="ARBA00001973"/>
    </source>
</evidence>
<protein>
    <recommendedName>
        <fullName evidence="14">lytic cellulose monooxygenase (C4-dehydrogenating)</fullName>
        <ecNumber evidence="14">1.14.99.56</ecNumber>
    </recommendedName>
</protein>
<proteinExistence type="inferred from homology"/>
<evidence type="ECO:0000313" key="19">
    <source>
        <dbReference type="Proteomes" id="UP001373714"/>
    </source>
</evidence>
<keyword evidence="3" id="KW-0964">Secreted</keyword>
<keyword evidence="5" id="KW-0136">Cellulose degradation</keyword>
<dbReference type="GO" id="GO:0046872">
    <property type="term" value="F:metal ion binding"/>
    <property type="evidence" value="ECO:0007669"/>
    <property type="project" value="UniProtKB-KW"/>
</dbReference>
<feature type="region of interest" description="Disordered" evidence="15">
    <location>
        <begin position="450"/>
        <end position="470"/>
    </location>
</feature>
<sequence>MKTTLVALLSTASTVMGHGIVQEFLIGGQRYTGSLPFQDQYKNPAPDRITQAFWENGNSFIDDVTSADIACNKGSKPAKLVAPAPAGSDVTFFWTEWPESHKGPVITYLADCGGDCTTAIGSQLDWFKIDEAGLLADGTWAAEAVIKNNNSYTLTLPSKIKNGQYLMRHEIIALHAAHENKGAQFYPSCTNIEITGASGENTPDTVKLPGAYSASDPGIFINIYYPKVESYVIPGPPVYTEDGTSSPNPQVPSSSALTDEISSFPTPSATEVISSFPTFVPSATEGVFPTGDYPVGTAGVEQTPSVTDSPVPTETGSYEQPTETGPYEQPTETEAEDEDEPEETAFTTTLVTTIGGQSVTLTATYTTTPPSCDEEDDGEAGAKTLAPEPTVDPVAVCSDKTVEVEKTVTVSVTAKEVSTSIVTSVATNVVTSLYTTIVEKTVTVTEGGNVPAQTTVAPEPATTEIPEPTYPKPTTFPLGPGFTTIAPPDVPSATATADEPTGTGIPLTGYEYALTRRDCDDAFIRCQRSFVGCMKRAKRSGMQTRSCEKFKRDVCVEGFNGCNARV</sequence>
<comment type="subcellular location">
    <subcellularLocation>
        <location evidence="2">Secreted</location>
    </subcellularLocation>
</comment>
<evidence type="ECO:0000256" key="2">
    <source>
        <dbReference type="ARBA" id="ARBA00004613"/>
    </source>
</evidence>
<reference evidence="18 19" key="1">
    <citation type="submission" date="2019-10" db="EMBL/GenBank/DDBJ databases">
        <authorList>
            <person name="Palmer J.M."/>
        </authorList>
    </citation>
    <scope>NUCLEOTIDE SEQUENCE [LARGE SCALE GENOMIC DNA]</scope>
    <source>
        <strain evidence="18 19">TWF730</strain>
    </source>
</reference>
<evidence type="ECO:0000256" key="7">
    <source>
        <dbReference type="ARBA" id="ARBA00023008"/>
    </source>
</evidence>
<comment type="caution">
    <text evidence="18">The sequence shown here is derived from an EMBL/GenBank/DDBJ whole genome shotgun (WGS) entry which is preliminary data.</text>
</comment>
<feature type="compositionally biased region" description="Polar residues" evidence="15">
    <location>
        <begin position="300"/>
        <end position="323"/>
    </location>
</feature>
<keyword evidence="7" id="KW-0186">Copper</keyword>
<evidence type="ECO:0000256" key="8">
    <source>
        <dbReference type="ARBA" id="ARBA00023033"/>
    </source>
</evidence>
<evidence type="ECO:0000256" key="15">
    <source>
        <dbReference type="SAM" id="MobiDB-lite"/>
    </source>
</evidence>
<dbReference type="GO" id="GO:0005576">
    <property type="term" value="C:extracellular region"/>
    <property type="evidence" value="ECO:0007669"/>
    <property type="project" value="UniProtKB-SubCell"/>
</dbReference>
<evidence type="ECO:0000256" key="3">
    <source>
        <dbReference type="ARBA" id="ARBA00022525"/>
    </source>
</evidence>
<dbReference type="GO" id="GO:0030245">
    <property type="term" value="P:cellulose catabolic process"/>
    <property type="evidence" value="ECO:0007669"/>
    <property type="project" value="UniProtKB-KW"/>
</dbReference>
<dbReference type="Proteomes" id="UP001373714">
    <property type="component" value="Unassembled WGS sequence"/>
</dbReference>
<dbReference type="GO" id="GO:0004497">
    <property type="term" value="F:monooxygenase activity"/>
    <property type="evidence" value="ECO:0007669"/>
    <property type="project" value="UniProtKB-KW"/>
</dbReference>
<evidence type="ECO:0000256" key="10">
    <source>
        <dbReference type="ARBA" id="ARBA00023277"/>
    </source>
</evidence>
<keyword evidence="19" id="KW-1185">Reference proteome</keyword>
<keyword evidence="11" id="KW-0624">Polysaccharide degradation</keyword>
<feature type="region of interest" description="Disordered" evidence="15">
    <location>
        <begin position="297"/>
        <end position="343"/>
    </location>
</feature>